<evidence type="ECO:0000313" key="6">
    <source>
        <dbReference type="EMBL" id="XCI29244.1"/>
    </source>
</evidence>
<evidence type="ECO:0000256" key="1">
    <source>
        <dbReference type="ARBA" id="ARBA00008520"/>
    </source>
</evidence>
<reference evidence="6" key="2">
    <citation type="submission" date="2024-06" db="EMBL/GenBank/DDBJ databases">
        <authorList>
            <person name="Petrova K.O."/>
            <person name="Toshchakov S.V."/>
            <person name="Boltjanskaja Y.V."/>
            <person name="Kevbrin V.V."/>
        </authorList>
    </citation>
    <scope>NUCLEOTIDE SEQUENCE</scope>
    <source>
        <strain evidence="6">Z-710</strain>
    </source>
</reference>
<feature type="region of interest" description="Disordered" evidence="4">
    <location>
        <begin position="392"/>
        <end position="413"/>
    </location>
</feature>
<feature type="signal peptide" evidence="5">
    <location>
        <begin position="1"/>
        <end position="20"/>
    </location>
</feature>
<dbReference type="GO" id="GO:0015768">
    <property type="term" value="P:maltose transport"/>
    <property type="evidence" value="ECO:0007669"/>
    <property type="project" value="TreeGrafter"/>
</dbReference>
<gene>
    <name evidence="6" type="ORF">PRVXH_000555</name>
</gene>
<keyword evidence="3 5" id="KW-0732">Signal</keyword>
<feature type="chain" id="PRO_5043504612" evidence="5">
    <location>
        <begin position="21"/>
        <end position="413"/>
    </location>
</feature>
<dbReference type="GO" id="GO:0055052">
    <property type="term" value="C:ATP-binding cassette (ABC) transporter complex, substrate-binding subunit-containing"/>
    <property type="evidence" value="ECO:0007669"/>
    <property type="project" value="TreeGrafter"/>
</dbReference>
<dbReference type="GO" id="GO:1901982">
    <property type="term" value="F:maltose binding"/>
    <property type="evidence" value="ECO:0007669"/>
    <property type="project" value="TreeGrafter"/>
</dbReference>
<dbReference type="PANTHER" id="PTHR30061">
    <property type="entry name" value="MALTOSE-BINDING PERIPLASMIC PROTEIN"/>
    <property type="match status" value="1"/>
</dbReference>
<accession>A0AAU8HV17</accession>
<evidence type="ECO:0000256" key="4">
    <source>
        <dbReference type="SAM" id="MobiDB-lite"/>
    </source>
</evidence>
<protein>
    <submittedName>
        <fullName evidence="6">Extracellular solute-binding protein</fullName>
    </submittedName>
</protein>
<dbReference type="Gene3D" id="3.40.190.10">
    <property type="entry name" value="Periplasmic binding protein-like II"/>
    <property type="match status" value="1"/>
</dbReference>
<keyword evidence="2" id="KW-0813">Transport</keyword>
<evidence type="ECO:0000256" key="2">
    <source>
        <dbReference type="ARBA" id="ARBA00022448"/>
    </source>
</evidence>
<dbReference type="InterPro" id="IPR006059">
    <property type="entry name" value="SBP"/>
</dbReference>
<organism evidence="6">
    <name type="scientific">Proteinivorax hydrogeniformans</name>
    <dbReference type="NCBI Taxonomy" id="1826727"/>
    <lineage>
        <taxon>Bacteria</taxon>
        <taxon>Bacillati</taxon>
        <taxon>Bacillota</taxon>
        <taxon>Clostridia</taxon>
        <taxon>Eubacteriales</taxon>
        <taxon>Proteinivoracaceae</taxon>
        <taxon>Proteinivorax</taxon>
    </lineage>
</organism>
<proteinExistence type="inferred from homology"/>
<name>A0AAU8HV17_9FIRM</name>
<dbReference type="GO" id="GO:0042956">
    <property type="term" value="P:maltodextrin transmembrane transport"/>
    <property type="evidence" value="ECO:0007669"/>
    <property type="project" value="TreeGrafter"/>
</dbReference>
<dbReference type="PROSITE" id="PS51257">
    <property type="entry name" value="PROKAR_LIPOPROTEIN"/>
    <property type="match status" value="1"/>
</dbReference>
<dbReference type="AlphaFoldDB" id="A0AAU8HV17"/>
<dbReference type="RefSeq" id="WP_353893792.1">
    <property type="nucleotide sequence ID" value="NZ_CP159485.1"/>
</dbReference>
<evidence type="ECO:0000256" key="5">
    <source>
        <dbReference type="SAM" id="SignalP"/>
    </source>
</evidence>
<feature type="compositionally biased region" description="Basic and acidic residues" evidence="4">
    <location>
        <begin position="402"/>
        <end position="413"/>
    </location>
</feature>
<dbReference type="PANTHER" id="PTHR30061:SF50">
    <property type="entry name" value="MALTOSE_MALTODEXTRIN-BINDING PERIPLASMIC PROTEIN"/>
    <property type="match status" value="1"/>
</dbReference>
<reference evidence="6" key="1">
    <citation type="journal article" date="2018" name="Antonie Van Leeuwenhoek">
        <title>Proteinivorax hydrogeniformans sp. nov., an anaerobic, haloalkaliphilic bacterium fermenting proteinaceous compounds with high hydrogen production.</title>
        <authorList>
            <person name="Boltyanskaya Y."/>
            <person name="Detkova E."/>
            <person name="Pimenov N."/>
            <person name="Kevbrin V."/>
        </authorList>
    </citation>
    <scope>NUCLEOTIDE SEQUENCE</scope>
    <source>
        <strain evidence="6">Z-710</strain>
    </source>
</reference>
<dbReference type="SUPFAM" id="SSF53850">
    <property type="entry name" value="Periplasmic binding protein-like II"/>
    <property type="match status" value="1"/>
</dbReference>
<comment type="similarity">
    <text evidence="1">Belongs to the bacterial solute-binding protein 1 family.</text>
</comment>
<evidence type="ECO:0000256" key="3">
    <source>
        <dbReference type="ARBA" id="ARBA00022729"/>
    </source>
</evidence>
<sequence length="413" mass="46173">MKIYKATVLVLVLSFLVVGCQSPLPDPVDPDTEITLEIWETYGEEERKVFLEIVDKFEKKHPNITIEAKNIKRGQKWGELQKGLATGDLPDIAKVDMEYVPTLAEARAIINLNYLGIDEEGDKYLKSAFESNRYQGRIYGVPKRVDTSVLIYNKSLFDKADLSYPLSSWDYEDFIEASLALTDSDVYGFAMSSRLEGVLPILLSHGASLTDEKSKEFTLNTEKAIEGLSLITSLHKEHATMEGAWLSDVTSSREGFIQQQYAMIIDCTDSLSRYEDEDLDFGVSTIPAGTSGAISSIKGNSMVILEDSSYPHEAYKFIKFLTSEEIQVFWAEKLGQIPVNSKAVSTINTDDNPILEVMLKQAEQTVPRPAILGYSRMEELVSREIKAALKGDKSPSKAIQDASDRVNEELFTE</sequence>
<dbReference type="Pfam" id="PF13416">
    <property type="entry name" value="SBP_bac_8"/>
    <property type="match status" value="1"/>
</dbReference>
<dbReference type="EMBL" id="CP159485">
    <property type="protein sequence ID" value="XCI29244.1"/>
    <property type="molecule type" value="Genomic_DNA"/>
</dbReference>